<evidence type="ECO:0000313" key="1">
    <source>
        <dbReference type="EMBL" id="BAY68810.1"/>
    </source>
</evidence>
<accession>A0A1Z4KIK7</accession>
<name>A0A1Z4KIK7_ANAVA</name>
<dbReference type="Proteomes" id="UP000217507">
    <property type="component" value="Chromosome"/>
</dbReference>
<gene>
    <name evidence="1" type="ORF">NIES23_15990</name>
</gene>
<evidence type="ECO:0000313" key="2">
    <source>
        <dbReference type="Proteomes" id="UP000217507"/>
    </source>
</evidence>
<reference evidence="1 2" key="1">
    <citation type="submission" date="2017-06" db="EMBL/GenBank/DDBJ databases">
        <title>Genome sequencing of cyanobaciteial culture collection at National Institute for Environmental Studies (NIES).</title>
        <authorList>
            <person name="Hirose Y."/>
            <person name="Shimura Y."/>
            <person name="Fujisawa T."/>
            <person name="Nakamura Y."/>
            <person name="Kawachi M."/>
        </authorList>
    </citation>
    <scope>NUCLEOTIDE SEQUENCE [LARGE SCALE GENOMIC DNA]</scope>
    <source>
        <strain evidence="1 2">NIES-23</strain>
    </source>
</reference>
<proteinExistence type="predicted"/>
<sequence>MLTSLQTYSLHPSTQILFVNYPINPQIYAPVFTSLKERDWKALLEMFDRDDIDELEADINVNLQLMIPEPCWEDDPFDFLREYL</sequence>
<protein>
    <submittedName>
        <fullName evidence="1">Uncharacterized protein</fullName>
    </submittedName>
</protein>
<dbReference type="AlphaFoldDB" id="A0A1Z4KIK7"/>
<dbReference type="EMBL" id="AP018216">
    <property type="protein sequence ID" value="BAY68810.1"/>
    <property type="molecule type" value="Genomic_DNA"/>
</dbReference>
<organism evidence="1 2">
    <name type="scientific">Trichormus variabilis NIES-23</name>
    <dbReference type="NCBI Taxonomy" id="1973479"/>
    <lineage>
        <taxon>Bacteria</taxon>
        <taxon>Bacillati</taxon>
        <taxon>Cyanobacteriota</taxon>
        <taxon>Cyanophyceae</taxon>
        <taxon>Nostocales</taxon>
        <taxon>Nostocaceae</taxon>
        <taxon>Trichormus</taxon>
    </lineage>
</organism>